<dbReference type="Gramene" id="Zm00001eb312870_T002">
    <property type="protein sequence ID" value="Zm00001eb312870_P002"/>
    <property type="gene ID" value="Zm00001eb312870"/>
</dbReference>
<reference evidence="9" key="2">
    <citation type="submission" date="2019-07" db="EMBL/GenBank/DDBJ databases">
        <authorList>
            <person name="Seetharam A."/>
            <person name="Woodhouse M."/>
            <person name="Cannon E."/>
        </authorList>
    </citation>
    <scope>NUCLEOTIDE SEQUENCE [LARGE SCALE GENOMIC DNA]</scope>
    <source>
        <strain evidence="9">cv. B73</strain>
    </source>
</reference>
<keyword evidence="10" id="KW-1185">Reference proteome</keyword>
<evidence type="ECO:0000256" key="4">
    <source>
        <dbReference type="ARBA" id="ARBA00023125"/>
    </source>
</evidence>
<dbReference type="GO" id="GO:0005634">
    <property type="term" value="C:nucleus"/>
    <property type="evidence" value="ECO:0007669"/>
    <property type="project" value="UniProtKB-SubCell"/>
</dbReference>
<organism evidence="9 10">
    <name type="scientific">Zea mays</name>
    <name type="common">Maize</name>
    <dbReference type="NCBI Taxonomy" id="4577"/>
    <lineage>
        <taxon>Eukaryota</taxon>
        <taxon>Viridiplantae</taxon>
        <taxon>Streptophyta</taxon>
        <taxon>Embryophyta</taxon>
        <taxon>Tracheophyta</taxon>
        <taxon>Spermatophyta</taxon>
        <taxon>Magnoliopsida</taxon>
        <taxon>Liliopsida</taxon>
        <taxon>Poales</taxon>
        <taxon>Poaceae</taxon>
        <taxon>PACMAD clade</taxon>
        <taxon>Panicoideae</taxon>
        <taxon>Andropogonodae</taxon>
        <taxon>Andropogoneae</taxon>
        <taxon>Tripsacinae</taxon>
        <taxon>Zea</taxon>
    </lineage>
</organism>
<dbReference type="SMR" id="A0A804Q8K4"/>
<dbReference type="PROSITE" id="PS50811">
    <property type="entry name" value="WRKY"/>
    <property type="match status" value="1"/>
</dbReference>
<dbReference type="SMART" id="SM00774">
    <property type="entry name" value="WRKY"/>
    <property type="match status" value="1"/>
</dbReference>
<dbReference type="AlphaFoldDB" id="A0A804Q8K4"/>
<feature type="region of interest" description="Disordered" evidence="7">
    <location>
        <begin position="1"/>
        <end position="41"/>
    </location>
</feature>
<keyword evidence="6" id="KW-0539">Nucleus</keyword>
<dbReference type="InterPro" id="IPR044810">
    <property type="entry name" value="WRKY_plant"/>
</dbReference>
<dbReference type="EnsemblPlants" id="Zm00001eb312870_T002">
    <property type="protein sequence ID" value="Zm00001eb312870_P002"/>
    <property type="gene ID" value="Zm00001eb312870"/>
</dbReference>
<name>A0A804Q8K4_MAIZE</name>
<dbReference type="GO" id="GO:0051707">
    <property type="term" value="P:response to other organism"/>
    <property type="evidence" value="ECO:0007669"/>
    <property type="project" value="UniProtKB-ARBA"/>
</dbReference>
<reference evidence="10" key="1">
    <citation type="submission" date="2015-12" db="EMBL/GenBank/DDBJ databases">
        <title>Update maize B73 reference genome by single molecule sequencing technologies.</title>
        <authorList>
            <consortium name="Maize Genome Sequencing Project"/>
            <person name="Ware D."/>
        </authorList>
    </citation>
    <scope>NUCLEOTIDE SEQUENCE [LARGE SCALE GENOMIC DNA]</scope>
    <source>
        <strain evidence="10">cv. B73</strain>
    </source>
</reference>
<dbReference type="GO" id="GO:0043565">
    <property type="term" value="F:sequence-specific DNA binding"/>
    <property type="evidence" value="ECO:0007669"/>
    <property type="project" value="InterPro"/>
</dbReference>
<reference evidence="9" key="3">
    <citation type="submission" date="2021-05" db="UniProtKB">
        <authorList>
            <consortium name="EnsemblPlants"/>
        </authorList>
    </citation>
    <scope>IDENTIFICATION</scope>
    <source>
        <strain evidence="9">cv. B73</strain>
    </source>
</reference>
<sequence length="221" mass="23727">MYASQVAARRSPDGRKRSRDSLEPSNSGDANAAVESAALSDEGTCRRIKLTRVCTKIDPSDTTLTVKDGYQWRKYGQKVTRDNPSPRAYFRCAYAPSCPVKKKVQRSAEDSAMLVATYEGEHNHPSPTRAGELPSSTSINSSGPAITLDLTRHGARGADGALAHQGSQVHRRAGCRDPAAAAGVLVSSAPPAFSAYYRYQSARLQRAAVLSSSGNKKPLYV</sequence>
<dbReference type="InterPro" id="IPR036576">
    <property type="entry name" value="WRKY_dom_sf"/>
</dbReference>
<evidence type="ECO:0000256" key="3">
    <source>
        <dbReference type="ARBA" id="ARBA00023015"/>
    </source>
</evidence>
<protein>
    <recommendedName>
        <fullName evidence="8">WRKY domain-containing protein</fullName>
    </recommendedName>
</protein>
<comment type="subcellular location">
    <subcellularLocation>
        <location evidence="1">Nucleus</location>
    </subcellularLocation>
</comment>
<dbReference type="FunFam" id="2.20.25.80:FF:000008">
    <property type="entry name" value="WRKY transcription factor 40"/>
    <property type="match status" value="1"/>
</dbReference>
<keyword evidence="5" id="KW-0804">Transcription</keyword>
<dbReference type="PANTHER" id="PTHR31429:SF3">
    <property type="entry name" value="WRKY TRANSCRIPTION FACTOR 40-RELATED"/>
    <property type="match status" value="1"/>
</dbReference>
<evidence type="ECO:0000259" key="8">
    <source>
        <dbReference type="PROSITE" id="PS50811"/>
    </source>
</evidence>
<dbReference type="InterPro" id="IPR003657">
    <property type="entry name" value="WRKY_dom"/>
</dbReference>
<evidence type="ECO:0000256" key="1">
    <source>
        <dbReference type="ARBA" id="ARBA00004123"/>
    </source>
</evidence>
<evidence type="ECO:0000313" key="10">
    <source>
        <dbReference type="Proteomes" id="UP000007305"/>
    </source>
</evidence>
<keyword evidence="3" id="KW-0805">Transcription regulation</keyword>
<keyword evidence="4" id="KW-0238">DNA-binding</keyword>
<dbReference type="GO" id="GO:0003700">
    <property type="term" value="F:DNA-binding transcription factor activity"/>
    <property type="evidence" value="ECO:0007669"/>
    <property type="project" value="InterPro"/>
</dbReference>
<evidence type="ECO:0000256" key="7">
    <source>
        <dbReference type="SAM" id="MobiDB-lite"/>
    </source>
</evidence>
<evidence type="ECO:0000256" key="6">
    <source>
        <dbReference type="ARBA" id="ARBA00023242"/>
    </source>
</evidence>
<evidence type="ECO:0000256" key="2">
    <source>
        <dbReference type="ARBA" id="ARBA00008189"/>
    </source>
</evidence>
<accession>A0A804Q8K4</accession>
<evidence type="ECO:0000256" key="5">
    <source>
        <dbReference type="ARBA" id="ARBA00023163"/>
    </source>
</evidence>
<proteinExistence type="inferred from homology"/>
<dbReference type="Pfam" id="PF03106">
    <property type="entry name" value="WRKY"/>
    <property type="match status" value="1"/>
</dbReference>
<dbReference type="Proteomes" id="UP000007305">
    <property type="component" value="Chromosome 7"/>
</dbReference>
<dbReference type="SUPFAM" id="SSF118290">
    <property type="entry name" value="WRKY DNA-binding domain"/>
    <property type="match status" value="1"/>
</dbReference>
<feature type="domain" description="WRKY" evidence="8">
    <location>
        <begin position="68"/>
        <end position="127"/>
    </location>
</feature>
<dbReference type="PANTHER" id="PTHR31429">
    <property type="entry name" value="WRKY TRANSCRIPTION FACTOR 36-RELATED"/>
    <property type="match status" value="1"/>
</dbReference>
<feature type="compositionally biased region" description="Basic and acidic residues" evidence="7">
    <location>
        <begin position="10"/>
        <end position="22"/>
    </location>
</feature>
<dbReference type="Gene3D" id="2.20.25.80">
    <property type="entry name" value="WRKY domain"/>
    <property type="match status" value="1"/>
</dbReference>
<comment type="similarity">
    <text evidence="2">Belongs to the WRKY group II-a family.</text>
</comment>
<evidence type="ECO:0000313" key="9">
    <source>
        <dbReference type="EnsemblPlants" id="Zm00001eb312870_P002"/>
    </source>
</evidence>